<dbReference type="GO" id="GO:0016597">
    <property type="term" value="F:amino acid binding"/>
    <property type="evidence" value="ECO:0007669"/>
    <property type="project" value="InterPro"/>
</dbReference>
<dbReference type="GO" id="GO:0005739">
    <property type="term" value="C:mitochondrion"/>
    <property type="evidence" value="ECO:0007669"/>
    <property type="project" value="TreeGrafter"/>
</dbReference>
<dbReference type="Pfam" id="PF02729">
    <property type="entry name" value="OTCace_N"/>
    <property type="match status" value="1"/>
</dbReference>
<sequence length="363" mass="40943">MAAPIKKVVPHLMTLADLSVPQIQATLRHSSTLKQFSRPWLEPQGSIPKKKFSKLKLPSQSLFNKTIALLFSKRSTRTRLAAETSATLLGGRALFLGKEDIQLGVNESPRDTARVIGGMCQGIFARVGEHEEIEELARHSPVPVLNALSSLWHPTQILADLLTLHEHAYLFEEGGVAPRDDGLTPVFQELRPLTVAYVGDSANVLHDMLVTYPRLGHQLRVASPPQYRAPSEVWKRVEELGCDKSIWWGEDPKEAVKGADVVITDTWISMGQEAEKAERLHAFNGYQVTEEMCREGGANPNWRFMHCLPRKPDEVNDEVFYGPRSLVFPEADNRKWTIMALFDNLFGRWDLTPYQKPTKKEDD</sequence>
<evidence type="ECO:0000256" key="7">
    <source>
        <dbReference type="RuleBase" id="RU003634"/>
    </source>
</evidence>
<evidence type="ECO:0000256" key="2">
    <source>
        <dbReference type="ARBA" id="ARBA00007805"/>
    </source>
</evidence>
<dbReference type="InterPro" id="IPR006130">
    <property type="entry name" value="Asp/Orn_carbamoylTrfase"/>
</dbReference>
<evidence type="ECO:0000256" key="6">
    <source>
        <dbReference type="ARBA" id="ARBA00022679"/>
    </source>
</evidence>
<dbReference type="PRINTS" id="PR00102">
    <property type="entry name" value="OTCASE"/>
</dbReference>
<dbReference type="InterPro" id="IPR002292">
    <property type="entry name" value="Orn/put_carbamltrans"/>
</dbReference>
<dbReference type="InterPro" id="IPR006131">
    <property type="entry name" value="Asp_carbamoyltransf_Asp/Orn-bd"/>
</dbReference>
<dbReference type="PROSITE" id="PS00097">
    <property type="entry name" value="CARBAMOYLTRANSFERASE"/>
    <property type="match status" value="1"/>
</dbReference>
<feature type="domain" description="Aspartate/ornithine carbamoyltransferase Asp/Orn-binding" evidence="8">
    <location>
        <begin position="193"/>
        <end position="343"/>
    </location>
</feature>
<dbReference type="OrthoDB" id="10252326at2759"/>
<comment type="similarity">
    <text evidence="2">Belongs to the aspartate/ornithine carbamoyltransferase superfamily. OTCase family.</text>
</comment>
<dbReference type="GO" id="GO:0019240">
    <property type="term" value="P:citrulline biosynthetic process"/>
    <property type="evidence" value="ECO:0007669"/>
    <property type="project" value="TreeGrafter"/>
</dbReference>
<dbReference type="PANTHER" id="PTHR45753:SF3">
    <property type="entry name" value="ORNITHINE TRANSCARBAMYLASE, MITOCHONDRIAL"/>
    <property type="match status" value="1"/>
</dbReference>
<dbReference type="PRINTS" id="PR00100">
    <property type="entry name" value="AOTCASE"/>
</dbReference>
<evidence type="ECO:0000313" key="10">
    <source>
        <dbReference type="EMBL" id="TEB39493.1"/>
    </source>
</evidence>
<dbReference type="EC" id="2.1.3.3" evidence="3"/>
<feature type="domain" description="Aspartate/ornithine carbamoyltransferase carbamoyl-P binding" evidence="9">
    <location>
        <begin position="11"/>
        <end position="166"/>
    </location>
</feature>
<dbReference type="GO" id="GO:0042450">
    <property type="term" value="P:L-arginine biosynthetic process via ornithine"/>
    <property type="evidence" value="ECO:0007669"/>
    <property type="project" value="TreeGrafter"/>
</dbReference>
<protein>
    <recommendedName>
        <fullName evidence="3">ornithine carbamoyltransferase</fullName>
        <ecNumber evidence="3">2.1.3.3</ecNumber>
    </recommendedName>
</protein>
<dbReference type="AlphaFoldDB" id="A0A4Y7TZ87"/>
<keyword evidence="4" id="KW-0055">Arginine biosynthesis</keyword>
<comment type="caution">
    <text evidence="10">The sequence shown here is derived from an EMBL/GenBank/DDBJ whole genome shotgun (WGS) entry which is preliminary data.</text>
</comment>
<keyword evidence="6 7" id="KW-0808">Transferase</keyword>
<name>A0A4Y7TZ87_COPMI</name>
<dbReference type="Proteomes" id="UP000298030">
    <property type="component" value="Unassembled WGS sequence"/>
</dbReference>
<proteinExistence type="inferred from homology"/>
<dbReference type="Gene3D" id="3.40.50.1370">
    <property type="entry name" value="Aspartate/ornithine carbamoyltransferase"/>
    <property type="match status" value="2"/>
</dbReference>
<evidence type="ECO:0000256" key="5">
    <source>
        <dbReference type="ARBA" id="ARBA00022605"/>
    </source>
</evidence>
<evidence type="ECO:0000313" key="11">
    <source>
        <dbReference type="Proteomes" id="UP000298030"/>
    </source>
</evidence>
<dbReference type="Pfam" id="PF00185">
    <property type="entry name" value="OTCace"/>
    <property type="match status" value="1"/>
</dbReference>
<gene>
    <name evidence="10" type="ORF">FA13DRAFT_1807961</name>
</gene>
<organism evidence="10 11">
    <name type="scientific">Coprinellus micaceus</name>
    <name type="common">Glistening ink-cap mushroom</name>
    <name type="synonym">Coprinus micaceus</name>
    <dbReference type="NCBI Taxonomy" id="71717"/>
    <lineage>
        <taxon>Eukaryota</taxon>
        <taxon>Fungi</taxon>
        <taxon>Dikarya</taxon>
        <taxon>Basidiomycota</taxon>
        <taxon>Agaricomycotina</taxon>
        <taxon>Agaricomycetes</taxon>
        <taxon>Agaricomycetidae</taxon>
        <taxon>Agaricales</taxon>
        <taxon>Agaricineae</taxon>
        <taxon>Psathyrellaceae</taxon>
        <taxon>Coprinellus</taxon>
    </lineage>
</organism>
<dbReference type="STRING" id="71717.A0A4Y7TZ87"/>
<dbReference type="NCBIfam" id="TIGR00658">
    <property type="entry name" value="orni_carb_tr"/>
    <property type="match status" value="1"/>
</dbReference>
<keyword evidence="5" id="KW-0028">Amino-acid biosynthesis</keyword>
<evidence type="ECO:0000259" key="8">
    <source>
        <dbReference type="Pfam" id="PF00185"/>
    </source>
</evidence>
<dbReference type="FunFam" id="3.40.50.1370:FF:000009">
    <property type="entry name" value="Ornithine carbamoyltransferase, mitochondrial"/>
    <property type="match status" value="1"/>
</dbReference>
<dbReference type="EMBL" id="QPFP01000001">
    <property type="protein sequence ID" value="TEB39493.1"/>
    <property type="molecule type" value="Genomic_DNA"/>
</dbReference>
<dbReference type="InterPro" id="IPR036901">
    <property type="entry name" value="Asp/Orn_carbamoylTrfase_sf"/>
</dbReference>
<dbReference type="SUPFAM" id="SSF53671">
    <property type="entry name" value="Aspartate/ornithine carbamoyltransferase"/>
    <property type="match status" value="1"/>
</dbReference>
<accession>A0A4Y7TZ87</accession>
<reference evidence="10 11" key="1">
    <citation type="journal article" date="2019" name="Nat. Ecol. Evol.">
        <title>Megaphylogeny resolves global patterns of mushroom evolution.</title>
        <authorList>
            <person name="Varga T."/>
            <person name="Krizsan K."/>
            <person name="Foldi C."/>
            <person name="Dima B."/>
            <person name="Sanchez-Garcia M."/>
            <person name="Sanchez-Ramirez S."/>
            <person name="Szollosi G.J."/>
            <person name="Szarkandi J.G."/>
            <person name="Papp V."/>
            <person name="Albert L."/>
            <person name="Andreopoulos W."/>
            <person name="Angelini C."/>
            <person name="Antonin V."/>
            <person name="Barry K.W."/>
            <person name="Bougher N.L."/>
            <person name="Buchanan P."/>
            <person name="Buyck B."/>
            <person name="Bense V."/>
            <person name="Catcheside P."/>
            <person name="Chovatia M."/>
            <person name="Cooper J."/>
            <person name="Damon W."/>
            <person name="Desjardin D."/>
            <person name="Finy P."/>
            <person name="Geml J."/>
            <person name="Haridas S."/>
            <person name="Hughes K."/>
            <person name="Justo A."/>
            <person name="Karasinski D."/>
            <person name="Kautmanova I."/>
            <person name="Kiss B."/>
            <person name="Kocsube S."/>
            <person name="Kotiranta H."/>
            <person name="LaButti K.M."/>
            <person name="Lechner B.E."/>
            <person name="Liimatainen K."/>
            <person name="Lipzen A."/>
            <person name="Lukacs Z."/>
            <person name="Mihaltcheva S."/>
            <person name="Morgado L.N."/>
            <person name="Niskanen T."/>
            <person name="Noordeloos M.E."/>
            <person name="Ohm R.A."/>
            <person name="Ortiz-Santana B."/>
            <person name="Ovrebo C."/>
            <person name="Racz N."/>
            <person name="Riley R."/>
            <person name="Savchenko A."/>
            <person name="Shiryaev A."/>
            <person name="Soop K."/>
            <person name="Spirin V."/>
            <person name="Szebenyi C."/>
            <person name="Tomsovsky M."/>
            <person name="Tulloss R.E."/>
            <person name="Uehling J."/>
            <person name="Grigoriev I.V."/>
            <person name="Vagvolgyi C."/>
            <person name="Papp T."/>
            <person name="Martin F.M."/>
            <person name="Miettinen O."/>
            <person name="Hibbett D.S."/>
            <person name="Nagy L.G."/>
        </authorList>
    </citation>
    <scope>NUCLEOTIDE SEQUENCE [LARGE SCALE GENOMIC DNA]</scope>
    <source>
        <strain evidence="10 11">FP101781</strain>
    </source>
</reference>
<evidence type="ECO:0000259" key="9">
    <source>
        <dbReference type="Pfam" id="PF02729"/>
    </source>
</evidence>
<dbReference type="GO" id="GO:0004585">
    <property type="term" value="F:ornithine carbamoyltransferase activity"/>
    <property type="evidence" value="ECO:0007669"/>
    <property type="project" value="UniProtKB-EC"/>
</dbReference>
<comment type="pathway">
    <text evidence="1">Amino-acid biosynthesis; L-arginine biosynthesis; L-arginine from L-ornithine and carbamoyl phosphate: step 1/3.</text>
</comment>
<evidence type="ECO:0000256" key="3">
    <source>
        <dbReference type="ARBA" id="ARBA00013007"/>
    </source>
</evidence>
<evidence type="ECO:0000256" key="4">
    <source>
        <dbReference type="ARBA" id="ARBA00022571"/>
    </source>
</evidence>
<evidence type="ECO:0000256" key="1">
    <source>
        <dbReference type="ARBA" id="ARBA00004975"/>
    </source>
</evidence>
<keyword evidence="11" id="KW-1185">Reference proteome</keyword>
<dbReference type="PANTHER" id="PTHR45753">
    <property type="entry name" value="ORNITHINE CARBAMOYLTRANSFERASE, MITOCHONDRIAL"/>
    <property type="match status" value="1"/>
</dbReference>
<dbReference type="InterPro" id="IPR006132">
    <property type="entry name" value="Asp/Orn_carbamoyltranf_P-bd"/>
</dbReference>